<dbReference type="PANTHER" id="PTHR13367:SF33">
    <property type="entry name" value="P-LOOP CONTAINING NUCLEOSIDE TRIPHOSPHATE HYDROLASE PROTEIN"/>
    <property type="match status" value="1"/>
</dbReference>
<feature type="non-terminal residue" evidence="7">
    <location>
        <position position="1"/>
    </location>
</feature>
<dbReference type="EMBL" id="KZ825463">
    <property type="protein sequence ID" value="PYI36634.1"/>
    <property type="molecule type" value="Genomic_DNA"/>
</dbReference>
<dbReference type="AlphaFoldDB" id="A0A2V5IQV4"/>
<organism evidence="7 8">
    <name type="scientific">Aspergillus indologenus CBS 114.80</name>
    <dbReference type="NCBI Taxonomy" id="1450541"/>
    <lineage>
        <taxon>Eukaryota</taxon>
        <taxon>Fungi</taxon>
        <taxon>Dikarya</taxon>
        <taxon>Ascomycota</taxon>
        <taxon>Pezizomycotina</taxon>
        <taxon>Eurotiomycetes</taxon>
        <taxon>Eurotiomycetidae</taxon>
        <taxon>Eurotiales</taxon>
        <taxon>Aspergillaceae</taxon>
        <taxon>Aspergillus</taxon>
        <taxon>Aspergillus subgen. Circumdati</taxon>
    </lineage>
</organism>
<dbReference type="GO" id="GO:0006508">
    <property type="term" value="P:proteolysis"/>
    <property type="evidence" value="ECO:0007669"/>
    <property type="project" value="UniProtKB-KW"/>
</dbReference>
<keyword evidence="3" id="KW-0645">Protease</keyword>
<keyword evidence="5" id="KW-0378">Hydrolase</keyword>
<sequence>VAILFTCLAFYHEGLNQEQCRQCLESVLRADDPATEYDRWTETSAAMPEGLRHWNLINVNDYDQGFAIWQHLRFSTTVINYYIKNFVFPVHTKQFAIKLQMLEWDVPYFRNSPDTLDATKTYKIIVGTTVVGCIAVSDVAL</sequence>
<evidence type="ECO:0000313" key="7">
    <source>
        <dbReference type="EMBL" id="PYI36634.1"/>
    </source>
</evidence>
<evidence type="ECO:0000256" key="5">
    <source>
        <dbReference type="ARBA" id="ARBA00022801"/>
    </source>
</evidence>
<keyword evidence="8" id="KW-1185">Reference proteome</keyword>
<keyword evidence="6" id="KW-0788">Thiol protease</keyword>
<dbReference type="PANTHER" id="PTHR13367">
    <property type="entry name" value="UBIQUITIN THIOESTERASE"/>
    <property type="match status" value="1"/>
</dbReference>
<dbReference type="InterPro" id="IPR051346">
    <property type="entry name" value="OTU_Deubiquitinase"/>
</dbReference>
<keyword evidence="4" id="KW-0833">Ubl conjugation pathway</keyword>
<dbReference type="Proteomes" id="UP000248817">
    <property type="component" value="Unassembled WGS sequence"/>
</dbReference>
<protein>
    <recommendedName>
        <fullName evidence="2">ubiquitinyl hydrolase 1</fullName>
        <ecNumber evidence="2">3.4.19.12</ecNumber>
    </recommendedName>
</protein>
<evidence type="ECO:0000256" key="4">
    <source>
        <dbReference type="ARBA" id="ARBA00022786"/>
    </source>
</evidence>
<proteinExistence type="predicted"/>
<reference evidence="7 8" key="1">
    <citation type="submission" date="2018-02" db="EMBL/GenBank/DDBJ databases">
        <title>The genomes of Aspergillus section Nigri reveals drivers in fungal speciation.</title>
        <authorList>
            <consortium name="DOE Joint Genome Institute"/>
            <person name="Vesth T.C."/>
            <person name="Nybo J."/>
            <person name="Theobald S."/>
            <person name="Brandl J."/>
            <person name="Frisvad J.C."/>
            <person name="Nielsen K.F."/>
            <person name="Lyhne E.K."/>
            <person name="Kogle M.E."/>
            <person name="Kuo A."/>
            <person name="Riley R."/>
            <person name="Clum A."/>
            <person name="Nolan M."/>
            <person name="Lipzen A."/>
            <person name="Salamov A."/>
            <person name="Henrissat B."/>
            <person name="Wiebenga A."/>
            <person name="De vries R.P."/>
            <person name="Grigoriev I.V."/>
            <person name="Mortensen U.H."/>
            <person name="Andersen M.R."/>
            <person name="Baker S.E."/>
        </authorList>
    </citation>
    <scope>NUCLEOTIDE SEQUENCE [LARGE SCALE GENOMIC DNA]</scope>
    <source>
        <strain evidence="7 8">CBS 114.80</strain>
    </source>
</reference>
<evidence type="ECO:0000256" key="6">
    <source>
        <dbReference type="ARBA" id="ARBA00022807"/>
    </source>
</evidence>
<gene>
    <name evidence="7" type="ORF">BP00DRAFT_441206</name>
</gene>
<evidence type="ECO:0000256" key="3">
    <source>
        <dbReference type="ARBA" id="ARBA00022670"/>
    </source>
</evidence>
<name>A0A2V5IQV4_9EURO</name>
<comment type="catalytic activity">
    <reaction evidence="1">
        <text>Thiol-dependent hydrolysis of ester, thioester, amide, peptide and isopeptide bonds formed by the C-terminal Gly of ubiquitin (a 76-residue protein attached to proteins as an intracellular targeting signal).</text>
        <dbReference type="EC" id="3.4.19.12"/>
    </reaction>
</comment>
<accession>A0A2V5IQV4</accession>
<dbReference type="EC" id="3.4.19.12" evidence="2"/>
<evidence type="ECO:0000256" key="2">
    <source>
        <dbReference type="ARBA" id="ARBA00012759"/>
    </source>
</evidence>
<evidence type="ECO:0000313" key="8">
    <source>
        <dbReference type="Proteomes" id="UP000248817"/>
    </source>
</evidence>
<dbReference type="GO" id="GO:0004843">
    <property type="term" value="F:cysteine-type deubiquitinase activity"/>
    <property type="evidence" value="ECO:0007669"/>
    <property type="project" value="UniProtKB-EC"/>
</dbReference>
<evidence type="ECO:0000256" key="1">
    <source>
        <dbReference type="ARBA" id="ARBA00000707"/>
    </source>
</evidence>